<dbReference type="PANTHER" id="PTHR46211">
    <property type="entry name" value="GLYCEROPHOSPHORYL DIESTER PHOSPHODIESTERASE"/>
    <property type="match status" value="1"/>
</dbReference>
<keyword evidence="3" id="KW-1185">Reference proteome</keyword>
<evidence type="ECO:0000259" key="1">
    <source>
        <dbReference type="PROSITE" id="PS51704"/>
    </source>
</evidence>
<dbReference type="Gene3D" id="3.20.20.190">
    <property type="entry name" value="Phosphatidylinositol (PI) phosphodiesterase"/>
    <property type="match status" value="1"/>
</dbReference>
<dbReference type="InterPro" id="IPR017946">
    <property type="entry name" value="PLC-like_Pdiesterase_TIM-brl"/>
</dbReference>
<dbReference type="STRING" id="1094715.GCA_000236165_03249"/>
<dbReference type="RefSeq" id="WP_115264597.1">
    <property type="nucleotide sequence ID" value="NZ_UGGT01000001.1"/>
</dbReference>
<organism evidence="2 3">
    <name type="scientific">Fluoribacter dumoffii</name>
    <dbReference type="NCBI Taxonomy" id="463"/>
    <lineage>
        <taxon>Bacteria</taxon>
        <taxon>Pseudomonadati</taxon>
        <taxon>Pseudomonadota</taxon>
        <taxon>Gammaproteobacteria</taxon>
        <taxon>Legionellales</taxon>
        <taxon>Legionellaceae</taxon>
        <taxon>Fluoribacter</taxon>
    </lineage>
</organism>
<feature type="domain" description="GP-PDE" evidence="1">
    <location>
        <begin position="30"/>
        <end position="257"/>
    </location>
</feature>
<dbReference type="GO" id="GO:0008081">
    <property type="term" value="F:phosphoric diester hydrolase activity"/>
    <property type="evidence" value="ECO:0007669"/>
    <property type="project" value="InterPro"/>
</dbReference>
<dbReference type="Proteomes" id="UP000254554">
    <property type="component" value="Unassembled WGS sequence"/>
</dbReference>
<dbReference type="OrthoDB" id="9795622at2"/>
<dbReference type="GO" id="GO:0006629">
    <property type="term" value="P:lipid metabolic process"/>
    <property type="evidence" value="ECO:0007669"/>
    <property type="project" value="InterPro"/>
</dbReference>
<dbReference type="Pfam" id="PF03009">
    <property type="entry name" value="GDPD"/>
    <property type="match status" value="1"/>
</dbReference>
<reference evidence="2 3" key="1">
    <citation type="submission" date="2018-06" db="EMBL/GenBank/DDBJ databases">
        <authorList>
            <consortium name="Pathogen Informatics"/>
            <person name="Doyle S."/>
        </authorList>
    </citation>
    <scope>NUCLEOTIDE SEQUENCE [LARGE SCALE GENOMIC DNA]</scope>
    <source>
        <strain evidence="2 3">NCTC11370</strain>
    </source>
</reference>
<accession>A0A377GED7</accession>
<dbReference type="PROSITE" id="PS51704">
    <property type="entry name" value="GP_PDE"/>
    <property type="match status" value="1"/>
</dbReference>
<dbReference type="InterPro" id="IPR030395">
    <property type="entry name" value="GP_PDE_dom"/>
</dbReference>
<evidence type="ECO:0000313" key="3">
    <source>
        <dbReference type="Proteomes" id="UP000254554"/>
    </source>
</evidence>
<dbReference type="SUPFAM" id="SSF51695">
    <property type="entry name" value="PLC-like phosphodiesterases"/>
    <property type="match status" value="1"/>
</dbReference>
<proteinExistence type="predicted"/>
<name>A0A377GED7_9GAMM</name>
<gene>
    <name evidence="2" type="ORF">NCTC11370_03263</name>
</gene>
<protein>
    <submittedName>
        <fullName evidence="2">Cytoplasmic glycerophosphodiester phosphodiesterase</fullName>
    </submittedName>
</protein>
<dbReference type="EMBL" id="UGGT01000001">
    <property type="protein sequence ID" value="STO23157.1"/>
    <property type="molecule type" value="Genomic_DNA"/>
</dbReference>
<dbReference type="AlphaFoldDB" id="A0A377GED7"/>
<sequence length="257" mass="29575">MFLDFLQKTIDVYYSLIPRDKPSLERVKNAHIIAHRGAHNHPQGIMENTLAAFKRAKELGCWGIELDVHATADKVLVVNHDPTLNRLWKCNRAIADLKFNELRTLVPEVPTLNEVVDAYGDNMHLLIELKTPFHDEEVLAHTLDGLIAGTHYHLLILDPEIFYSLTHFPKSSLLLVAVHHNVRQYCGITLKENYGGLLGHYFLINSQIIKRLKRAEKIIGVGMVDSKSSLYRELNRGINWIFTNRAEELTFYVRQFE</sequence>
<dbReference type="PANTHER" id="PTHR46211:SF1">
    <property type="entry name" value="GLYCEROPHOSPHODIESTER PHOSPHODIESTERASE, CYTOPLASMIC"/>
    <property type="match status" value="1"/>
</dbReference>
<evidence type="ECO:0000313" key="2">
    <source>
        <dbReference type="EMBL" id="STO23157.1"/>
    </source>
</evidence>